<feature type="transmembrane region" description="Helical" evidence="1">
    <location>
        <begin position="198"/>
        <end position="220"/>
    </location>
</feature>
<feature type="transmembrane region" description="Helical" evidence="1">
    <location>
        <begin position="36"/>
        <end position="54"/>
    </location>
</feature>
<feature type="transmembrane region" description="Helical" evidence="1">
    <location>
        <begin position="7"/>
        <end position="30"/>
    </location>
</feature>
<keyword evidence="1" id="KW-0812">Transmembrane</keyword>
<evidence type="ECO:0000313" key="3">
    <source>
        <dbReference type="Proteomes" id="UP000198916"/>
    </source>
</evidence>
<feature type="transmembrane region" description="Helical" evidence="1">
    <location>
        <begin position="232"/>
        <end position="263"/>
    </location>
</feature>
<proteinExistence type="predicted"/>
<keyword evidence="1" id="KW-1133">Transmembrane helix</keyword>
<dbReference type="STRING" id="332977.SAMN05421740_102242"/>
<gene>
    <name evidence="2" type="ORF">SAMN05421740_102242</name>
</gene>
<dbReference type="AlphaFoldDB" id="A0A1H7IHA5"/>
<feature type="transmembrane region" description="Helical" evidence="1">
    <location>
        <begin position="379"/>
        <end position="399"/>
    </location>
</feature>
<name>A0A1H7IHA5_9SPHI</name>
<evidence type="ECO:0000256" key="1">
    <source>
        <dbReference type="SAM" id="Phobius"/>
    </source>
</evidence>
<feature type="transmembrane region" description="Helical" evidence="1">
    <location>
        <begin position="275"/>
        <end position="294"/>
    </location>
</feature>
<evidence type="ECO:0000313" key="2">
    <source>
        <dbReference type="EMBL" id="SEK61933.1"/>
    </source>
</evidence>
<feature type="transmembrane region" description="Helical" evidence="1">
    <location>
        <begin position="462"/>
        <end position="482"/>
    </location>
</feature>
<keyword evidence="3" id="KW-1185">Reference proteome</keyword>
<accession>A0A1H7IHA5</accession>
<dbReference type="OrthoDB" id="787156at2"/>
<sequence>MLASRFFNIGFQLIGVLVLTLLLSSLTLLVGAQVGAWQFPLAVLICLVGVVATAKTAHERKRDLLVYRVAVPLLLIVFSIGIANSFYDVSHDGQAYHQETLIQLKAGWNPYWDGPLPERVNQAIWISHYAKGMELIQSAIYCAIGSIEAGKATNILLWLGSFFLVLSLLCQFQWHSFFKKLVVSALLASNPVVINQLLTYYVDGALASLLLCLLATFFFIARGGIATKEVYFLYAAVFVLAFNVKFTAVVYVALFTAMFIGWLVIHRNWGAMKKVIGVSAVAVTLAVVAGYNPYVTNTVGYGHPFYPLMGPNKVDIMTANLPVSFDEKSGSEKFFISLFSHTDNVMLDNGRVPKLKIPFTFNKTDIASAPKVDVRIGGFGPLFSGILLLAIVLFGILVVKFHGGRLVRNMGYLLLVLVLSVVIIPESWWARYVPQLWFIPLVILLAADAVQPNRLRWFNRSLYILLLLNVGFTLTGILWNLAVTSRINYQLRVLKSANEPIVVQWGSASSNRARFWENDIPYIEQDLEGVAGAVGIVRSTSRFIVPDNIDSIQIPLIIKWTTGTLPGIEE</sequence>
<evidence type="ECO:0008006" key="4">
    <source>
        <dbReference type="Google" id="ProtNLM"/>
    </source>
</evidence>
<feature type="transmembrane region" description="Helical" evidence="1">
    <location>
        <begin position="66"/>
        <end position="87"/>
    </location>
</feature>
<organism evidence="2 3">
    <name type="scientific">Parapedobacter koreensis</name>
    <dbReference type="NCBI Taxonomy" id="332977"/>
    <lineage>
        <taxon>Bacteria</taxon>
        <taxon>Pseudomonadati</taxon>
        <taxon>Bacteroidota</taxon>
        <taxon>Sphingobacteriia</taxon>
        <taxon>Sphingobacteriales</taxon>
        <taxon>Sphingobacteriaceae</taxon>
        <taxon>Parapedobacter</taxon>
    </lineage>
</organism>
<keyword evidence="1" id="KW-0472">Membrane</keyword>
<reference evidence="3" key="1">
    <citation type="submission" date="2016-10" db="EMBL/GenBank/DDBJ databases">
        <authorList>
            <person name="Varghese N."/>
            <person name="Submissions S."/>
        </authorList>
    </citation>
    <scope>NUCLEOTIDE SEQUENCE [LARGE SCALE GENOMIC DNA]</scope>
    <source>
        <strain evidence="3">Jip14</strain>
    </source>
</reference>
<dbReference type="Proteomes" id="UP000198916">
    <property type="component" value="Unassembled WGS sequence"/>
</dbReference>
<feature type="transmembrane region" description="Helical" evidence="1">
    <location>
        <begin position="155"/>
        <end position="177"/>
    </location>
</feature>
<protein>
    <recommendedName>
        <fullName evidence="4">Dolichyl-phosphate-mannose-protein mannosyltransferase</fullName>
    </recommendedName>
</protein>
<dbReference type="EMBL" id="FNZR01000002">
    <property type="protein sequence ID" value="SEK61933.1"/>
    <property type="molecule type" value="Genomic_DNA"/>
</dbReference>
<dbReference type="RefSeq" id="WP_090603331.1">
    <property type="nucleotide sequence ID" value="NZ_FNZR01000002.1"/>
</dbReference>
<feature type="transmembrane region" description="Helical" evidence="1">
    <location>
        <begin position="411"/>
        <end position="429"/>
    </location>
</feature>